<dbReference type="Proteomes" id="UP000182715">
    <property type="component" value="Unassembled WGS sequence"/>
</dbReference>
<evidence type="ECO:0000313" key="1">
    <source>
        <dbReference type="EMBL" id="CRY98736.1"/>
    </source>
</evidence>
<reference evidence="1 2" key="1">
    <citation type="submission" date="2014-11" db="EMBL/GenBank/DDBJ databases">
        <authorList>
            <person name="Diene M.Seydina."/>
        </authorList>
    </citation>
    <scope>NUCLEOTIDE SEQUENCE [LARGE SCALE GENOMIC DNA]</scope>
    <source>
        <strain evidence="1 2">Neisseria meningitidis CHUV</strain>
    </source>
</reference>
<proteinExistence type="predicted"/>
<name>A0A0H5QBD0_NEIMI</name>
<dbReference type="AlphaFoldDB" id="A0A0H5QBD0"/>
<sequence length="38" mass="4512">MKKYLLLPLILPLAACLTNPNDRFFDGRRYTLHHMELP</sequence>
<protein>
    <submittedName>
        <fullName evidence="1">Uncharacterized protein</fullName>
    </submittedName>
</protein>
<accession>A0A0H5QBD0</accession>
<evidence type="ECO:0000313" key="2">
    <source>
        <dbReference type="Proteomes" id="UP000182715"/>
    </source>
</evidence>
<dbReference type="EMBL" id="CVTF01000015">
    <property type="protein sequence ID" value="CRY98736.1"/>
    <property type="molecule type" value="Genomic_DNA"/>
</dbReference>
<organism evidence="1 2">
    <name type="scientific">Neisseria meningitidis serogroup B</name>
    <dbReference type="NCBI Taxonomy" id="491"/>
    <lineage>
        <taxon>Bacteria</taxon>
        <taxon>Pseudomonadati</taxon>
        <taxon>Pseudomonadota</taxon>
        <taxon>Betaproteobacteria</taxon>
        <taxon>Neisseriales</taxon>
        <taxon>Neisseriaceae</taxon>
        <taxon>Neisseria</taxon>
    </lineage>
</organism>